<evidence type="ECO:0000313" key="16">
    <source>
        <dbReference type="EMBL" id="KYK56712.1"/>
    </source>
</evidence>
<evidence type="ECO:0000256" key="10">
    <source>
        <dbReference type="ARBA" id="ARBA00023239"/>
    </source>
</evidence>
<dbReference type="Pfam" id="PF00275">
    <property type="entry name" value="EPSP_synthase"/>
    <property type="match status" value="1"/>
</dbReference>
<dbReference type="CDD" id="cd01065">
    <property type="entry name" value="NAD_bind_Shikimate_DH"/>
    <property type="match status" value="1"/>
</dbReference>
<dbReference type="NCBIfam" id="TIGR01093">
    <property type="entry name" value="aroD"/>
    <property type="match status" value="1"/>
</dbReference>
<dbReference type="RefSeq" id="XP_040656064.1">
    <property type="nucleotide sequence ID" value="XM_040801031.1"/>
</dbReference>
<dbReference type="Pfam" id="PF01202">
    <property type="entry name" value="SKI"/>
    <property type="match status" value="1"/>
</dbReference>
<reference evidence="16 17" key="1">
    <citation type="journal article" date="2016" name="Sci. Rep.">
        <title>Insights into Adaptations to a Near-Obligate Nematode Endoparasitic Lifestyle from the Finished Genome of Drechmeria coniospora.</title>
        <authorList>
            <person name="Zhang L."/>
            <person name="Zhou Z."/>
            <person name="Guo Q."/>
            <person name="Fokkens L."/>
            <person name="Miskei M."/>
            <person name="Pocsi I."/>
            <person name="Zhang W."/>
            <person name="Chen M."/>
            <person name="Wang L."/>
            <person name="Sun Y."/>
            <person name="Donzelli B.G."/>
            <person name="Gibson D.M."/>
            <person name="Nelson D.R."/>
            <person name="Luo J.G."/>
            <person name="Rep M."/>
            <person name="Liu H."/>
            <person name="Yang S."/>
            <person name="Wang J."/>
            <person name="Krasnoff S.B."/>
            <person name="Xu Y."/>
            <person name="Molnar I."/>
            <person name="Lin M."/>
        </authorList>
    </citation>
    <scope>NUCLEOTIDE SEQUENCE [LARGE SCALE GENOMIC DNA]</scope>
    <source>
        <strain evidence="16 17">ARSEF 6962</strain>
    </source>
</reference>
<keyword evidence="7" id="KW-0418">Kinase</keyword>
<evidence type="ECO:0000259" key="13">
    <source>
        <dbReference type="Pfam" id="PF00275"/>
    </source>
</evidence>
<keyword evidence="5 12" id="KW-0808">Transferase</keyword>
<comment type="caution">
    <text evidence="16">The sequence shown here is derived from an EMBL/GenBank/DDBJ whole genome shotgun (WGS) entry which is preliminary data.</text>
</comment>
<dbReference type="PROSITE" id="PS00885">
    <property type="entry name" value="EPSP_SYNTHASE_2"/>
    <property type="match status" value="1"/>
</dbReference>
<dbReference type="InterPro" id="IPR018508">
    <property type="entry name" value="3-dehydroquinate_DH_AS"/>
</dbReference>
<dbReference type="CDD" id="cd00502">
    <property type="entry name" value="DHQase_I"/>
    <property type="match status" value="1"/>
</dbReference>
<organism evidence="16 17">
    <name type="scientific">Drechmeria coniospora</name>
    <name type="common">Nematophagous fungus</name>
    <name type="synonym">Meria coniospora</name>
    <dbReference type="NCBI Taxonomy" id="98403"/>
    <lineage>
        <taxon>Eukaryota</taxon>
        <taxon>Fungi</taxon>
        <taxon>Dikarya</taxon>
        <taxon>Ascomycota</taxon>
        <taxon>Pezizomycotina</taxon>
        <taxon>Sordariomycetes</taxon>
        <taxon>Hypocreomycetidae</taxon>
        <taxon>Hypocreales</taxon>
        <taxon>Ophiocordycipitaceae</taxon>
        <taxon>Drechmeria</taxon>
    </lineage>
</organism>
<dbReference type="InterPro" id="IPR006151">
    <property type="entry name" value="Shikm_DH/Glu-tRNA_Rdtase"/>
</dbReference>
<dbReference type="NCBIfam" id="TIGR01809">
    <property type="entry name" value="Shik-DH-AROM"/>
    <property type="match status" value="1"/>
</dbReference>
<dbReference type="SUPFAM" id="SSF51735">
    <property type="entry name" value="NAD(P)-binding Rossmann-fold domains"/>
    <property type="match status" value="1"/>
</dbReference>
<comment type="catalytic activity">
    <reaction evidence="12">
        <text>3-phosphoshikimate + phosphoenolpyruvate = 5-O-(1-carboxyvinyl)-3-phosphoshikimate + phosphate</text>
        <dbReference type="Rhea" id="RHEA:21256"/>
        <dbReference type="ChEBI" id="CHEBI:43474"/>
        <dbReference type="ChEBI" id="CHEBI:57701"/>
        <dbReference type="ChEBI" id="CHEBI:58702"/>
        <dbReference type="ChEBI" id="CHEBI:145989"/>
        <dbReference type="EC" id="2.5.1.19"/>
    </reaction>
</comment>
<evidence type="ECO:0000313" key="17">
    <source>
        <dbReference type="Proteomes" id="UP000076580"/>
    </source>
</evidence>
<dbReference type="Gene3D" id="3.20.20.70">
    <property type="entry name" value="Aldolase class I"/>
    <property type="match status" value="1"/>
</dbReference>
<evidence type="ECO:0000256" key="2">
    <source>
        <dbReference type="ARBA" id="ARBA00006477"/>
    </source>
</evidence>
<dbReference type="HAMAP" id="MF_00109">
    <property type="entry name" value="Shikimate_kinase"/>
    <property type="match status" value="1"/>
</dbReference>
<dbReference type="GO" id="GO:0008652">
    <property type="term" value="P:amino acid biosynthetic process"/>
    <property type="evidence" value="ECO:0007669"/>
    <property type="project" value="UniProtKB-KW"/>
</dbReference>
<gene>
    <name evidence="16" type="ORF">DCS_03717</name>
</gene>
<dbReference type="GO" id="GO:0003866">
    <property type="term" value="F:3-phosphoshikimate 1-carboxyvinyltransferase activity"/>
    <property type="evidence" value="ECO:0007669"/>
    <property type="project" value="UniProtKB-UniRule"/>
</dbReference>
<dbReference type="Pfam" id="PF01487">
    <property type="entry name" value="DHquinase_I"/>
    <property type="match status" value="1"/>
</dbReference>
<sequence length="890" mass="97739">MGCSVYQSEDSTTVTGPPPGTLLALPHVDMETMTDAFLTASVLAAVADGKTQITGIANQRVKECNRIVAMKDQLAKFGVQCTELDDGIEIFGKPLAELRVPKEGIHCYDDHRVAMSFSVLSVVSPGPVVVTERECVGKTWPGWWDTLSQSFKVKLEGSDTDANTQHILSSDGDLQRSIFIIGMRGAGKTTAGNWMARLLQWKFIDLDQELERRSGKSIPEMVEGPRGWVGFRADEAALLRDVMDSKPRGHVISCGGGIVETSEARALLLAFGRSGGRVVQVHRNIDQLGEYLARDKSRPAFTTSKTPEQVYLEREPWYRECSNYLYYSPHAGDLGCDARIPDDFQRFVSFIRGEGPQLATILEKKHSFFVSLTFPDLAQALEKIPRVAVGSDAIELRVDLLENKSLDAVSEQVSILRHAVSIPIIFTVRTESQGGKFPDNLVQERLDLYRLALKLAVSYLDVEVTSSDDIWQVVTNSQRHTVIIASHHDISGSLSWRNASWIEFFNRALQYGDIIKLVGVALTMEDNFHLDSFKARMSAAHKTPLIAINMGAPGRLSRVLNGFLTPVSHPCLPEVAAPGQMSAAEIWQGLTLLGEVKPLSFYLVGTPISQSRSPALHNSLFQRTGLPHRYELRETNQEIDFRSMLQSDGFGGASVTIPLKQQVTKIVDALTPAAKKIGAVNTVVPLDDHIRDPKCPRRFLGDNTDWKGIVYVLSQNARYMPSNGSSTLVVGSGGTTRAAIYALHSMGFRSIYILARDPNKAKRLAAEFPDYNVQVLVGPSDVKNLKHAPAVIISTIPADKPVDSTVDKVLVMVLSLASLDGTECRILLDMAYKPHCTPVMQMAKHAADWKVVSGLDVLASQGCCQFTIWTGIEPLYNDALDAVLGIDAKA</sequence>
<dbReference type="Pfam" id="PF01488">
    <property type="entry name" value="Shikimate_DH"/>
    <property type="match status" value="1"/>
</dbReference>
<dbReference type="GO" id="GO:0004765">
    <property type="term" value="F:shikimate kinase activity"/>
    <property type="evidence" value="ECO:0007669"/>
    <property type="project" value="UniProtKB-EC"/>
</dbReference>
<dbReference type="GO" id="GO:0004764">
    <property type="term" value="F:shikimate 3-dehydrogenase (NADP+) activity"/>
    <property type="evidence" value="ECO:0007669"/>
    <property type="project" value="InterPro"/>
</dbReference>
<dbReference type="PRINTS" id="PR01100">
    <property type="entry name" value="SHIKIMTKNASE"/>
</dbReference>
<dbReference type="SUPFAM" id="SSF51569">
    <property type="entry name" value="Aldolase"/>
    <property type="match status" value="1"/>
</dbReference>
<keyword evidence="10" id="KW-0456">Lyase</keyword>
<dbReference type="SUPFAM" id="SSF55205">
    <property type="entry name" value="EPT/RTPC-like"/>
    <property type="match status" value="1"/>
</dbReference>
<dbReference type="SUPFAM" id="SSF52540">
    <property type="entry name" value="P-loop containing nucleoside triphosphate hydrolases"/>
    <property type="match status" value="1"/>
</dbReference>
<evidence type="ECO:0000256" key="1">
    <source>
        <dbReference type="ARBA" id="ARBA00004842"/>
    </source>
</evidence>
<comment type="similarity">
    <text evidence="12">Belongs to the EPSP synthase family.</text>
</comment>
<feature type="domain" description="Shikimate dehydrogenase substrate binding N-terminal" evidence="15">
    <location>
        <begin position="603"/>
        <end position="683"/>
    </location>
</feature>
<dbReference type="InterPro" id="IPR013785">
    <property type="entry name" value="Aldolase_TIM"/>
</dbReference>
<dbReference type="Gene3D" id="3.40.50.720">
    <property type="entry name" value="NAD(P)-binding Rossmann-like Domain"/>
    <property type="match status" value="1"/>
</dbReference>
<accession>A0A151GI53</accession>
<evidence type="ECO:0000259" key="14">
    <source>
        <dbReference type="Pfam" id="PF01488"/>
    </source>
</evidence>
<comment type="pathway">
    <text evidence="1">Metabolic intermediate biosynthesis; chorismate biosynthesis; chorismate from D-erythrose 4-phosphate and phosphoenolpyruvate: step 5/7.</text>
</comment>
<proteinExistence type="inferred from homology"/>
<dbReference type="InterPro" id="IPR031322">
    <property type="entry name" value="Shikimate/glucono_kinase"/>
</dbReference>
<dbReference type="Gene3D" id="3.65.10.10">
    <property type="entry name" value="Enolpyruvate transferase domain"/>
    <property type="match status" value="1"/>
</dbReference>
<dbReference type="GO" id="GO:0005737">
    <property type="term" value="C:cytoplasm"/>
    <property type="evidence" value="ECO:0007669"/>
    <property type="project" value="InterPro"/>
</dbReference>
<dbReference type="GO" id="GO:0003855">
    <property type="term" value="F:3-dehydroquinate dehydratase activity"/>
    <property type="evidence" value="ECO:0007669"/>
    <property type="project" value="InterPro"/>
</dbReference>
<dbReference type="InterPro" id="IPR001986">
    <property type="entry name" value="Enolpyruvate_Tfrase_dom"/>
</dbReference>
<dbReference type="PANTHER" id="PTHR21090">
    <property type="entry name" value="AROM/DEHYDROQUINATE SYNTHASE"/>
    <property type="match status" value="1"/>
</dbReference>
<dbReference type="InterPro" id="IPR000623">
    <property type="entry name" value="Shikimate_kinase/TSH1"/>
</dbReference>
<dbReference type="PANTHER" id="PTHR21090:SF5">
    <property type="entry name" value="PENTAFUNCTIONAL AROM POLYPEPTIDE"/>
    <property type="match status" value="1"/>
</dbReference>
<evidence type="ECO:0000259" key="15">
    <source>
        <dbReference type="Pfam" id="PF08501"/>
    </source>
</evidence>
<protein>
    <recommendedName>
        <fullName evidence="12">3-phosphoshikimate 1-carboxyvinyltransferase</fullName>
        <ecNumber evidence="12">2.5.1.19</ecNumber>
    </recommendedName>
</protein>
<dbReference type="Gene3D" id="3.40.50.300">
    <property type="entry name" value="P-loop containing nucleotide triphosphate hydrolases"/>
    <property type="match status" value="1"/>
</dbReference>
<dbReference type="AlphaFoldDB" id="A0A151GI53"/>
<dbReference type="InParanoid" id="A0A151GI53"/>
<dbReference type="STRING" id="98403.A0A151GI53"/>
<comment type="similarity">
    <text evidence="2">In the 2nd section; belongs to the type-I 3-dehydroquinase family.</text>
</comment>
<dbReference type="Proteomes" id="UP000076580">
    <property type="component" value="Chromosome 02"/>
</dbReference>
<evidence type="ECO:0000256" key="12">
    <source>
        <dbReference type="RuleBase" id="RU004164"/>
    </source>
</evidence>
<dbReference type="InterPro" id="IPR023193">
    <property type="entry name" value="EPSP_synthase_CS"/>
</dbReference>
<feature type="domain" description="Quinate/shikimate 5-dehydrogenase/glutamyl-tRNA reductase" evidence="14">
    <location>
        <begin position="723"/>
        <end position="800"/>
    </location>
</feature>
<dbReference type="SUPFAM" id="SSF53223">
    <property type="entry name" value="Aminoacid dehydrogenase-like, N-terminal domain"/>
    <property type="match status" value="1"/>
</dbReference>
<dbReference type="EC" id="2.5.1.19" evidence="12"/>
<keyword evidence="6" id="KW-0547">Nucleotide-binding</keyword>
<dbReference type="InterPro" id="IPR046346">
    <property type="entry name" value="Aminoacid_DH-like_N_sf"/>
</dbReference>
<comment type="pathway">
    <text evidence="12">Metabolic intermediate biosynthesis; chorismate biosynthesis; chorismate from D-erythrose 4-phosphate and phosphoenolpyruvate: step 6/7.</text>
</comment>
<name>A0A151GI53_DRECN</name>
<dbReference type="FunFam" id="3.20.20.70:FF:000135">
    <property type="entry name" value="Pentafunctional AROM polypeptide"/>
    <property type="match status" value="1"/>
</dbReference>
<evidence type="ECO:0000256" key="9">
    <source>
        <dbReference type="ARBA" id="ARBA00023141"/>
    </source>
</evidence>
<keyword evidence="4 12" id="KW-0028">Amino-acid biosynthesis</keyword>
<evidence type="ECO:0000256" key="11">
    <source>
        <dbReference type="ARBA" id="ARBA00048567"/>
    </source>
</evidence>
<keyword evidence="17" id="KW-1185">Reference proteome</keyword>
<dbReference type="PROSITE" id="PS01128">
    <property type="entry name" value="SHIKIMATE_KINASE"/>
    <property type="match status" value="1"/>
</dbReference>
<evidence type="ECO:0000256" key="7">
    <source>
        <dbReference type="ARBA" id="ARBA00022777"/>
    </source>
</evidence>
<dbReference type="InterPro" id="IPR027417">
    <property type="entry name" value="P-loop_NTPase"/>
</dbReference>
<comment type="similarity">
    <text evidence="3">In the N-terminal section; belongs to the shikimate kinase family.</text>
</comment>
<dbReference type="InterPro" id="IPR036291">
    <property type="entry name" value="NAD(P)-bd_dom_sf"/>
</dbReference>
<dbReference type="EMBL" id="LAYC01000002">
    <property type="protein sequence ID" value="KYK56712.1"/>
    <property type="molecule type" value="Genomic_DNA"/>
</dbReference>
<dbReference type="InterPro" id="IPR013708">
    <property type="entry name" value="Shikimate_DH-bd_N"/>
</dbReference>
<dbReference type="FunCoup" id="A0A151GI53">
    <property type="interactions" value="430"/>
</dbReference>
<dbReference type="GO" id="GO:0009423">
    <property type="term" value="P:chorismate biosynthetic process"/>
    <property type="evidence" value="ECO:0007669"/>
    <property type="project" value="UniProtKB-UniRule"/>
</dbReference>
<dbReference type="UniPathway" id="UPA00053">
    <property type="reaction ID" value="UER00088"/>
</dbReference>
<dbReference type="Pfam" id="PF08501">
    <property type="entry name" value="Shikimate_dh_N"/>
    <property type="match status" value="1"/>
</dbReference>
<keyword evidence="8" id="KW-0067">ATP-binding</keyword>
<dbReference type="InterPro" id="IPR013792">
    <property type="entry name" value="RNA3'P_cycl/enolpyr_Trfase_a/b"/>
</dbReference>
<dbReference type="InterPro" id="IPR010110">
    <property type="entry name" value="Shikimate_DH_AroM-type"/>
</dbReference>
<evidence type="ECO:0000256" key="6">
    <source>
        <dbReference type="ARBA" id="ARBA00022741"/>
    </source>
</evidence>
<evidence type="ECO:0000256" key="4">
    <source>
        <dbReference type="ARBA" id="ARBA00022605"/>
    </source>
</evidence>
<dbReference type="GO" id="GO:0005524">
    <property type="term" value="F:ATP binding"/>
    <property type="evidence" value="ECO:0007669"/>
    <property type="project" value="UniProtKB-KW"/>
</dbReference>
<feature type="domain" description="Enolpyruvate transferase" evidence="13">
    <location>
        <begin position="1"/>
        <end position="147"/>
    </location>
</feature>
<evidence type="ECO:0000256" key="8">
    <source>
        <dbReference type="ARBA" id="ARBA00022840"/>
    </source>
</evidence>
<dbReference type="GeneID" id="63716360"/>
<dbReference type="InterPro" id="IPR001381">
    <property type="entry name" value="DHquinase_I"/>
</dbReference>
<evidence type="ECO:0000256" key="3">
    <source>
        <dbReference type="ARBA" id="ARBA00009349"/>
    </source>
</evidence>
<dbReference type="InterPro" id="IPR023000">
    <property type="entry name" value="Shikimate_kinase_CS"/>
</dbReference>
<dbReference type="GO" id="GO:0009073">
    <property type="term" value="P:aromatic amino acid family biosynthetic process"/>
    <property type="evidence" value="ECO:0007669"/>
    <property type="project" value="UniProtKB-UniRule"/>
</dbReference>
<dbReference type="PROSITE" id="PS01028">
    <property type="entry name" value="DEHYDROQUINASE_I"/>
    <property type="match status" value="1"/>
</dbReference>
<dbReference type="CDD" id="cd00464">
    <property type="entry name" value="SK"/>
    <property type="match status" value="1"/>
</dbReference>
<evidence type="ECO:0000256" key="5">
    <source>
        <dbReference type="ARBA" id="ARBA00022679"/>
    </source>
</evidence>
<comment type="catalytic activity">
    <reaction evidence="11">
        <text>shikimate + ATP = 3-phosphoshikimate + ADP + H(+)</text>
        <dbReference type="Rhea" id="RHEA:13121"/>
        <dbReference type="ChEBI" id="CHEBI:15378"/>
        <dbReference type="ChEBI" id="CHEBI:30616"/>
        <dbReference type="ChEBI" id="CHEBI:36208"/>
        <dbReference type="ChEBI" id="CHEBI:145989"/>
        <dbReference type="ChEBI" id="CHEBI:456216"/>
        <dbReference type="EC" id="2.7.1.71"/>
    </reaction>
</comment>
<keyword evidence="9 12" id="KW-0057">Aromatic amino acid biosynthesis</keyword>
<dbReference type="InterPro" id="IPR036968">
    <property type="entry name" value="Enolpyruvate_Tfrase_sf"/>
</dbReference>
<dbReference type="FunFam" id="3.40.50.300:FF:001256">
    <property type="entry name" value="Pentafunctional AROM polypeptide"/>
    <property type="match status" value="1"/>
</dbReference>
<dbReference type="Gene3D" id="3.40.50.10860">
    <property type="entry name" value="Leucine Dehydrogenase, chain A, domain 1"/>
    <property type="match status" value="1"/>
</dbReference>